<organism evidence="1">
    <name type="scientific">uncultured Thermomicrobiales bacterium</name>
    <dbReference type="NCBI Taxonomy" id="1645740"/>
    <lineage>
        <taxon>Bacteria</taxon>
        <taxon>Pseudomonadati</taxon>
        <taxon>Thermomicrobiota</taxon>
        <taxon>Thermomicrobia</taxon>
        <taxon>Thermomicrobiales</taxon>
        <taxon>environmental samples</taxon>
    </lineage>
</organism>
<accession>A0A6J4VR55</accession>
<name>A0A6J4VR55_9BACT</name>
<dbReference type="AlphaFoldDB" id="A0A6J4VR55"/>
<gene>
    <name evidence="1" type="ORF">AVDCRST_MAG88-3902</name>
</gene>
<proteinExistence type="predicted"/>
<protein>
    <submittedName>
        <fullName evidence="1">Uncharacterized protein</fullName>
    </submittedName>
</protein>
<sequence>MFRDKEARMTDRLSPQQFHETEGVEDWRVLGDGACAYFRTGSFAAGARLVQAIGALPG</sequence>
<evidence type="ECO:0000313" key="1">
    <source>
        <dbReference type="EMBL" id="CAA9585655.1"/>
    </source>
</evidence>
<feature type="non-terminal residue" evidence="1">
    <location>
        <position position="58"/>
    </location>
</feature>
<dbReference type="EMBL" id="CADCWM010000959">
    <property type="protein sequence ID" value="CAA9585655.1"/>
    <property type="molecule type" value="Genomic_DNA"/>
</dbReference>
<reference evidence="1" key="1">
    <citation type="submission" date="2020-02" db="EMBL/GenBank/DDBJ databases">
        <authorList>
            <person name="Meier V. D."/>
        </authorList>
    </citation>
    <scope>NUCLEOTIDE SEQUENCE</scope>
    <source>
        <strain evidence="1">AVDCRST_MAG88</strain>
    </source>
</reference>